<comment type="caution">
    <text evidence="6">The sequence shown here is derived from an EMBL/GenBank/DDBJ whole genome shotgun (WGS) entry which is preliminary data.</text>
</comment>
<comment type="subcellular location">
    <subcellularLocation>
        <location evidence="1">Membrane</location>
        <topology evidence="1">Multi-pass membrane protein</topology>
    </subcellularLocation>
</comment>
<dbReference type="GO" id="GO:0022857">
    <property type="term" value="F:transmembrane transporter activity"/>
    <property type="evidence" value="ECO:0007669"/>
    <property type="project" value="InterPro"/>
</dbReference>
<dbReference type="STRING" id="1888891.DSOL_0474"/>
<feature type="transmembrane region" description="Helical" evidence="5">
    <location>
        <begin position="127"/>
        <end position="150"/>
    </location>
</feature>
<proteinExistence type="predicted"/>
<keyword evidence="3 5" id="KW-1133">Transmembrane helix</keyword>
<dbReference type="Gene3D" id="1.20.1740.10">
    <property type="entry name" value="Amino acid/polyamine transporter I"/>
    <property type="match status" value="1"/>
</dbReference>
<keyword evidence="2 5" id="KW-0812">Transmembrane</keyword>
<feature type="transmembrane region" description="Helical" evidence="5">
    <location>
        <begin position="185"/>
        <end position="205"/>
    </location>
</feature>
<dbReference type="Pfam" id="PF13520">
    <property type="entry name" value="AA_permease_2"/>
    <property type="match status" value="1"/>
</dbReference>
<sequence length="651" mass="71623">MMMANNNKLLWLRIRTSIFGHPLATQNAEDAKVGVAGGVPVFGSDIISSEGYAPDEILYALLLAGSLGYAYILKISVAIVLLVISIFLVYRKAIQKYPEGGGSYTIAKAYLGENFGLIAGASLTLDYVLTVAVSVSSAIENLTGIIPWLAPPQHKVLADCLVILFMAWINLRGLKESAKLFAFPVYLYIATLALLIGTGLVEILVHGVTPMAVATGHIASTSVSGMTWFILARAFAGGTTALTGFEAVSNGVTAFKNPAQKRAIHTLMVLAIVVSLGLIGLTYLAGAYHLVPAGGNTVLNQLGLIIFGKTIPYFVLMGTAAAILVIASSTPFAGLPILLSLMARDGYTPRYFKNLGDRLVYSVGIWTLFFVSSLLIIVFHGDTHTMLPLYAIGVLLSFALTGLGLAKHIWKTRGEKWKSDFAIFSFGGVVSFLVFLVFITTKFMQGAWIVLVIMPLLVLMFRGIRYVYQGEIQDVEVTREASEAFHRYVMKLKRRRANIELSDYKNKIIVPVYDLNLIVIKTLKYAYALTPQVTAVHVASDPNRTAKLLKHWAEHHIEIPLEIVDSPYRATVHDFLNYIDKVEKKGNFDTITVAIPEYVPEKLWHNILHNQTGQLMKLMLLFRKSILVTSVPYHPILKEAHPDDLKVNSKH</sequence>
<evidence type="ECO:0000256" key="5">
    <source>
        <dbReference type="SAM" id="Phobius"/>
    </source>
</evidence>
<evidence type="ECO:0000256" key="4">
    <source>
        <dbReference type="ARBA" id="ARBA00023136"/>
    </source>
</evidence>
<accession>A0A1Q8R2E6</accession>
<reference evidence="6 7" key="1">
    <citation type="submission" date="2016-09" db="EMBL/GenBank/DDBJ databases">
        <title>Complete genome of Desulfosporosinus sp. OL.</title>
        <authorList>
            <person name="Mardanov A."/>
            <person name="Beletsky A."/>
            <person name="Panova A."/>
            <person name="Karnachuk O."/>
            <person name="Ravin N."/>
        </authorList>
    </citation>
    <scope>NUCLEOTIDE SEQUENCE [LARGE SCALE GENOMIC DNA]</scope>
    <source>
        <strain evidence="6 7">OL</strain>
    </source>
</reference>
<feature type="transmembrane region" description="Helical" evidence="5">
    <location>
        <begin position="225"/>
        <end position="245"/>
    </location>
</feature>
<gene>
    <name evidence="6" type="ORF">DSOL_0474</name>
</gene>
<evidence type="ECO:0000313" key="6">
    <source>
        <dbReference type="EMBL" id="OLN33764.1"/>
    </source>
</evidence>
<protein>
    <submittedName>
        <fullName evidence="6">Amino acid permease</fullName>
    </submittedName>
</protein>
<feature type="transmembrane region" description="Helical" evidence="5">
    <location>
        <begin position="359"/>
        <end position="381"/>
    </location>
</feature>
<feature type="transmembrane region" description="Helical" evidence="5">
    <location>
        <begin position="156"/>
        <end position="173"/>
    </location>
</feature>
<dbReference type="PANTHER" id="PTHR47704:SF1">
    <property type="entry name" value="POTASSIUM TRANSPORTER KIMA"/>
    <property type="match status" value="1"/>
</dbReference>
<dbReference type="GO" id="GO:0016020">
    <property type="term" value="C:membrane"/>
    <property type="evidence" value="ECO:0007669"/>
    <property type="project" value="UniProtKB-SubCell"/>
</dbReference>
<dbReference type="InterPro" id="IPR053153">
    <property type="entry name" value="APC_K+_Transporter"/>
</dbReference>
<dbReference type="AlphaFoldDB" id="A0A1Q8R2E6"/>
<dbReference type="EMBL" id="MLBF01000002">
    <property type="protein sequence ID" value="OLN33764.1"/>
    <property type="molecule type" value="Genomic_DNA"/>
</dbReference>
<feature type="transmembrane region" description="Helical" evidence="5">
    <location>
        <begin position="421"/>
        <end position="440"/>
    </location>
</feature>
<dbReference type="PANTHER" id="PTHR47704">
    <property type="entry name" value="POTASSIUM TRANSPORTER KIMA"/>
    <property type="match status" value="1"/>
</dbReference>
<evidence type="ECO:0000256" key="1">
    <source>
        <dbReference type="ARBA" id="ARBA00004141"/>
    </source>
</evidence>
<evidence type="ECO:0000313" key="7">
    <source>
        <dbReference type="Proteomes" id="UP000186102"/>
    </source>
</evidence>
<feature type="transmembrane region" description="Helical" evidence="5">
    <location>
        <begin position="311"/>
        <end position="339"/>
    </location>
</feature>
<feature type="transmembrane region" description="Helical" evidence="5">
    <location>
        <begin position="266"/>
        <end position="291"/>
    </location>
</feature>
<name>A0A1Q8R2E6_9FIRM</name>
<feature type="transmembrane region" description="Helical" evidence="5">
    <location>
        <begin position="446"/>
        <end position="464"/>
    </location>
</feature>
<keyword evidence="4 5" id="KW-0472">Membrane</keyword>
<evidence type="ECO:0000256" key="3">
    <source>
        <dbReference type="ARBA" id="ARBA00022989"/>
    </source>
</evidence>
<feature type="transmembrane region" description="Helical" evidence="5">
    <location>
        <begin position="57"/>
        <end position="90"/>
    </location>
</feature>
<keyword evidence="7" id="KW-1185">Reference proteome</keyword>
<dbReference type="Proteomes" id="UP000186102">
    <property type="component" value="Unassembled WGS sequence"/>
</dbReference>
<evidence type="ECO:0000256" key="2">
    <source>
        <dbReference type="ARBA" id="ARBA00022692"/>
    </source>
</evidence>
<feature type="transmembrane region" description="Helical" evidence="5">
    <location>
        <begin position="387"/>
        <end position="409"/>
    </location>
</feature>
<organism evidence="6 7">
    <name type="scientific">Desulfosporosinus metallidurans</name>
    <dbReference type="NCBI Taxonomy" id="1888891"/>
    <lineage>
        <taxon>Bacteria</taxon>
        <taxon>Bacillati</taxon>
        <taxon>Bacillota</taxon>
        <taxon>Clostridia</taxon>
        <taxon>Eubacteriales</taxon>
        <taxon>Desulfitobacteriaceae</taxon>
        <taxon>Desulfosporosinus</taxon>
    </lineage>
</organism>
<dbReference type="InterPro" id="IPR002293">
    <property type="entry name" value="AA/rel_permease1"/>
</dbReference>